<evidence type="ECO:0000256" key="1">
    <source>
        <dbReference type="SAM" id="Phobius"/>
    </source>
</evidence>
<evidence type="ECO:0000313" key="3">
    <source>
        <dbReference type="Proteomes" id="UP000049979"/>
    </source>
</evidence>
<name>A0A0M6WP03_9FIRM</name>
<protein>
    <submittedName>
        <fullName evidence="2">Uncharacterized protein</fullName>
    </submittedName>
</protein>
<evidence type="ECO:0000313" key="2">
    <source>
        <dbReference type="EMBL" id="CRL39151.1"/>
    </source>
</evidence>
<feature type="transmembrane region" description="Helical" evidence="1">
    <location>
        <begin position="63"/>
        <end position="87"/>
    </location>
</feature>
<reference evidence="3" key="1">
    <citation type="submission" date="2015-05" db="EMBL/GenBank/DDBJ databases">
        <authorList>
            <consortium name="Pathogen Informatics"/>
        </authorList>
    </citation>
    <scope>NUCLEOTIDE SEQUENCE [LARGE SCALE GENOMIC DNA]</scope>
    <source>
        <strain evidence="3">M72</strain>
    </source>
</reference>
<feature type="transmembrane region" description="Helical" evidence="1">
    <location>
        <begin position="36"/>
        <end position="57"/>
    </location>
</feature>
<gene>
    <name evidence="2" type="ORF">M72_29071</name>
</gene>
<keyword evidence="3" id="KW-1185">Reference proteome</keyword>
<organism evidence="2 3">
    <name type="scientific">Roseburia faecis</name>
    <dbReference type="NCBI Taxonomy" id="301302"/>
    <lineage>
        <taxon>Bacteria</taxon>
        <taxon>Bacillati</taxon>
        <taxon>Bacillota</taxon>
        <taxon>Clostridia</taxon>
        <taxon>Lachnospirales</taxon>
        <taxon>Lachnospiraceae</taxon>
        <taxon>Roseburia</taxon>
    </lineage>
</organism>
<dbReference type="Proteomes" id="UP000049979">
    <property type="component" value="Unassembled WGS sequence"/>
</dbReference>
<dbReference type="EMBL" id="CVRR01000021">
    <property type="protein sequence ID" value="CRL39151.1"/>
    <property type="molecule type" value="Genomic_DNA"/>
</dbReference>
<sequence length="127" mass="14916">MVKRYLKKVGFKFVFIYPAFYVDTSYSYLLPKYKRIAVYLAGNFTNCLFVLGVMYLYPKLLPYCYLVISNLLINFIPIVKSDGYYAYITFRGKTNKGMGRIKEKMDDFIRGTIMFILLSMLSYISNC</sequence>
<dbReference type="AlphaFoldDB" id="A0A0M6WP03"/>
<keyword evidence="1" id="KW-0472">Membrane</keyword>
<keyword evidence="1" id="KW-0812">Transmembrane</keyword>
<accession>A0A0M6WP03</accession>
<proteinExistence type="predicted"/>
<keyword evidence="1" id="KW-1133">Transmembrane helix</keyword>
<feature type="transmembrane region" description="Helical" evidence="1">
    <location>
        <begin position="108"/>
        <end position="125"/>
    </location>
</feature>